<dbReference type="InterPro" id="IPR003137">
    <property type="entry name" value="PA_domain"/>
</dbReference>
<feature type="domain" description="PA" evidence="2">
    <location>
        <begin position="99"/>
        <end position="181"/>
    </location>
</feature>
<evidence type="ECO:0000313" key="4">
    <source>
        <dbReference type="EMBL" id="GGM17312.1"/>
    </source>
</evidence>
<keyword evidence="4" id="KW-0645">Protease</keyword>
<dbReference type="PANTHER" id="PTHR12147:SF26">
    <property type="entry name" value="PEPTIDASE M28 DOMAIN-CONTAINING PROTEIN"/>
    <property type="match status" value="1"/>
</dbReference>
<dbReference type="Pfam" id="PF02225">
    <property type="entry name" value="PA"/>
    <property type="match status" value="1"/>
</dbReference>
<keyword evidence="4" id="KW-0031">Aminopeptidase</keyword>
<proteinExistence type="predicted"/>
<keyword evidence="1" id="KW-0732">Signal</keyword>
<feature type="chain" id="PRO_5045433632" evidence="1">
    <location>
        <begin position="22"/>
        <end position="383"/>
    </location>
</feature>
<sequence length="383" mass="39458">MRLLIRPALLALLALPSSAGALLEDDLQTVLGFGPRVAGSPANEAARGYLEARFRALGYQTRRQPFGYSRFDDLGSDVSVAGQVRAGRALQDSAGGTVTATAVRVPGAGTPEDFARVDVRGRVAVVTRGEIPFVQKARAAQAAGALGVVIVNHVAGELRGTLGEPLALPVLGVSPEVGAALPDGAPVTLNVRVREGTVQGVNLIAFKGGGAPPEVLFGAHLDSVSGAPGANDNLSGSLAVLELARRMANTPLSARSYFTLFDGEEDGLRGSRAFVQDHPEVVAGLRAMFNLDMVGVNVMPLSISGEAALVAAAQRAGVPASVGAPGSSDQVPFRQAGVPTLFFHRGLDAHYHQPGDTALDPVLVRETVDAALKIAGEVLGPVR</sequence>
<evidence type="ECO:0000313" key="5">
    <source>
        <dbReference type="Proteomes" id="UP000661918"/>
    </source>
</evidence>
<dbReference type="EMBL" id="BMOM01000028">
    <property type="protein sequence ID" value="GGM17312.1"/>
    <property type="molecule type" value="Genomic_DNA"/>
</dbReference>
<comment type="caution">
    <text evidence="4">The sequence shown here is derived from an EMBL/GenBank/DDBJ whole genome shotgun (WGS) entry which is preliminary data.</text>
</comment>
<dbReference type="InterPro" id="IPR007484">
    <property type="entry name" value="Peptidase_M28"/>
</dbReference>
<dbReference type="PANTHER" id="PTHR12147">
    <property type="entry name" value="METALLOPEPTIDASE M28 FAMILY MEMBER"/>
    <property type="match status" value="1"/>
</dbReference>
<dbReference type="InterPro" id="IPR045175">
    <property type="entry name" value="M28_fam"/>
</dbReference>
<dbReference type="Gene3D" id="3.50.30.30">
    <property type="match status" value="1"/>
</dbReference>
<accession>A0ABQ2GXR2</accession>
<organism evidence="4 5">
    <name type="scientific">Deinococcus aerophilus</name>
    <dbReference type="NCBI Taxonomy" id="522488"/>
    <lineage>
        <taxon>Bacteria</taxon>
        <taxon>Thermotogati</taxon>
        <taxon>Deinococcota</taxon>
        <taxon>Deinococci</taxon>
        <taxon>Deinococcales</taxon>
        <taxon>Deinococcaceae</taxon>
        <taxon>Deinococcus</taxon>
    </lineage>
</organism>
<name>A0ABQ2GXR2_9DEIO</name>
<feature type="signal peptide" evidence="1">
    <location>
        <begin position="1"/>
        <end position="21"/>
    </location>
</feature>
<dbReference type="Gene3D" id="3.40.630.10">
    <property type="entry name" value="Zn peptidases"/>
    <property type="match status" value="1"/>
</dbReference>
<dbReference type="Proteomes" id="UP000661918">
    <property type="component" value="Unassembled WGS sequence"/>
</dbReference>
<dbReference type="SUPFAM" id="SSF53187">
    <property type="entry name" value="Zn-dependent exopeptidases"/>
    <property type="match status" value="1"/>
</dbReference>
<dbReference type="RefSeq" id="WP_188904878.1">
    <property type="nucleotide sequence ID" value="NZ_BMOM01000028.1"/>
</dbReference>
<feature type="domain" description="Peptidase M28" evidence="3">
    <location>
        <begin position="204"/>
        <end position="358"/>
    </location>
</feature>
<protein>
    <submittedName>
        <fullName evidence="4">Aminopeptidase</fullName>
    </submittedName>
</protein>
<evidence type="ECO:0000256" key="1">
    <source>
        <dbReference type="SAM" id="SignalP"/>
    </source>
</evidence>
<keyword evidence="4" id="KW-0378">Hydrolase</keyword>
<dbReference type="SUPFAM" id="SSF52025">
    <property type="entry name" value="PA domain"/>
    <property type="match status" value="1"/>
</dbReference>
<gene>
    <name evidence="4" type="ORF">GCM10010841_26950</name>
</gene>
<dbReference type="GO" id="GO:0004177">
    <property type="term" value="F:aminopeptidase activity"/>
    <property type="evidence" value="ECO:0007669"/>
    <property type="project" value="UniProtKB-KW"/>
</dbReference>
<evidence type="ECO:0000259" key="3">
    <source>
        <dbReference type="Pfam" id="PF04389"/>
    </source>
</evidence>
<dbReference type="InterPro" id="IPR046450">
    <property type="entry name" value="PA_dom_sf"/>
</dbReference>
<dbReference type="Pfam" id="PF04389">
    <property type="entry name" value="Peptidase_M28"/>
    <property type="match status" value="1"/>
</dbReference>
<reference evidence="5" key="1">
    <citation type="journal article" date="2019" name="Int. J. Syst. Evol. Microbiol.">
        <title>The Global Catalogue of Microorganisms (GCM) 10K type strain sequencing project: providing services to taxonomists for standard genome sequencing and annotation.</title>
        <authorList>
            <consortium name="The Broad Institute Genomics Platform"/>
            <consortium name="The Broad Institute Genome Sequencing Center for Infectious Disease"/>
            <person name="Wu L."/>
            <person name="Ma J."/>
        </authorList>
    </citation>
    <scope>NUCLEOTIDE SEQUENCE [LARGE SCALE GENOMIC DNA]</scope>
    <source>
        <strain evidence="5">JCM 15443</strain>
    </source>
</reference>
<evidence type="ECO:0000259" key="2">
    <source>
        <dbReference type="Pfam" id="PF02225"/>
    </source>
</evidence>
<keyword evidence="5" id="KW-1185">Reference proteome</keyword>